<dbReference type="InterPro" id="IPR016954">
    <property type="entry name" value="Uncharacterised_Vng0742h"/>
</dbReference>
<protein>
    <submittedName>
        <fullName evidence="3">Diguanylate Cyclase and Two-component system sensory domain-containing protein</fullName>
    </submittedName>
    <submittedName>
        <fullName evidence="2">Putative sensor protein</fullName>
    </submittedName>
</protein>
<dbReference type="STRING" id="797209.GCA_000376445_03033"/>
<dbReference type="EMBL" id="FRAN01000001">
    <property type="protein sequence ID" value="SHK24523.1"/>
    <property type="molecule type" value="Genomic_DNA"/>
</dbReference>
<keyword evidence="5" id="KW-1185">Reference proteome</keyword>
<proteinExistence type="predicted"/>
<evidence type="ECO:0000313" key="5">
    <source>
        <dbReference type="Proteomes" id="UP000184203"/>
    </source>
</evidence>
<dbReference type="Proteomes" id="UP000184203">
    <property type="component" value="Unassembled WGS sequence"/>
</dbReference>
<reference evidence="5" key="2">
    <citation type="submission" date="2016-11" db="EMBL/GenBank/DDBJ databases">
        <authorList>
            <person name="Varghese N."/>
            <person name="Submissions S."/>
        </authorList>
    </citation>
    <scope>NUCLEOTIDE SEQUENCE [LARGE SCALE GENOMIC DNA]</scope>
    <source>
        <strain evidence="5">DX253</strain>
    </source>
</reference>
<dbReference type="EMBL" id="AEMG01000019">
    <property type="protein sequence ID" value="EFW90871.1"/>
    <property type="molecule type" value="Genomic_DNA"/>
</dbReference>
<reference evidence="3" key="3">
    <citation type="submission" date="2016-11" db="EMBL/GenBank/DDBJ databases">
        <authorList>
            <person name="Jaros S."/>
            <person name="Januszkiewicz K."/>
            <person name="Wedrychowicz H."/>
        </authorList>
    </citation>
    <scope>NUCLEOTIDE SEQUENCE [LARGE SCALE GENOMIC DNA]</scope>
    <source>
        <strain evidence="3">DX253</strain>
    </source>
</reference>
<dbReference type="PIRSF" id="PIRSF030471">
    <property type="entry name" value="STR_Vng0742h_prd"/>
    <property type="match status" value="1"/>
</dbReference>
<evidence type="ECO:0000313" key="4">
    <source>
        <dbReference type="Proteomes" id="UP000003751"/>
    </source>
</evidence>
<evidence type="ECO:0000313" key="2">
    <source>
        <dbReference type="EMBL" id="EFW90871.1"/>
    </source>
</evidence>
<gene>
    <name evidence="3" type="ORF">SAMN05444342_1087</name>
    <name evidence="2" type="ORF">ZOD2009_17033</name>
</gene>
<evidence type="ECO:0000313" key="3">
    <source>
        <dbReference type="EMBL" id="SHK24523.1"/>
    </source>
</evidence>
<feature type="domain" description="DICT" evidence="1">
    <location>
        <begin position="106"/>
        <end position="209"/>
    </location>
</feature>
<name>E7QX68_HALPU</name>
<dbReference type="eggNOG" id="arCOG02909">
    <property type="taxonomic scope" value="Archaea"/>
</dbReference>
<dbReference type="AlphaFoldDB" id="E7QX68"/>
<sequence length="237" mass="27478">MDLRETIADVERNRKTLVVYSEDPSTDIADEFETKNVTVRYNRLRGVGPDEFLVIRDRDGFKGAIGLTSLREFLTPPVRVPWSDEFDPSAFRDLLALLGRTLFSSFDRRQMLATSREFEDRAWRVGEGTLHVGFQSLSAFRAQTDVYRRLARETTLDVHIYGRADWQPPRIRNTTYRARKTGEIGSVWFIVYDGGGDDRQKCALVAEERDEGRFFGFWTYDPSTVDDLRTHLERTYG</sequence>
<organism evidence="2 4">
    <name type="scientific">Haladaptatus paucihalophilus DX253</name>
    <dbReference type="NCBI Taxonomy" id="797209"/>
    <lineage>
        <taxon>Archaea</taxon>
        <taxon>Methanobacteriati</taxon>
        <taxon>Methanobacteriota</taxon>
        <taxon>Stenosarchaea group</taxon>
        <taxon>Halobacteria</taxon>
        <taxon>Halobacteriales</taxon>
        <taxon>Haladaptataceae</taxon>
        <taxon>Haladaptatus</taxon>
    </lineage>
</organism>
<dbReference type="InterPro" id="IPR019278">
    <property type="entry name" value="DICT_dom"/>
</dbReference>
<dbReference type="Pfam" id="PF10069">
    <property type="entry name" value="DICT"/>
    <property type="match status" value="1"/>
</dbReference>
<dbReference type="RefSeq" id="WP_007981835.1">
    <property type="nucleotide sequence ID" value="NZ_AEMG01000019.1"/>
</dbReference>
<dbReference type="OrthoDB" id="198447at2157"/>
<evidence type="ECO:0000259" key="1">
    <source>
        <dbReference type="Pfam" id="PF10069"/>
    </source>
</evidence>
<dbReference type="PATRIC" id="fig|797209.4.peg.3332"/>
<accession>E7QX68</accession>
<reference evidence="2 4" key="1">
    <citation type="journal article" date="2014" name="ISME J.">
        <title>Trehalose/2-sulfotrehalose biosynthesis and glycine-betaine uptake are widely spread mechanisms for osmoadaptation in the Halobacteriales.</title>
        <authorList>
            <person name="Youssef N.H."/>
            <person name="Savage-Ashlock K.N."/>
            <person name="McCully A.L."/>
            <person name="Luedtke B."/>
            <person name="Shaw E.I."/>
            <person name="Hoff W.D."/>
            <person name="Elshahed M.S."/>
        </authorList>
    </citation>
    <scope>NUCLEOTIDE SEQUENCE [LARGE SCALE GENOMIC DNA]</scope>
    <source>
        <strain evidence="2 4">DX253</strain>
    </source>
</reference>
<dbReference type="Proteomes" id="UP000003751">
    <property type="component" value="Unassembled WGS sequence"/>
</dbReference>